<accession>A0A1V8RTI9</accession>
<comment type="caution">
    <text evidence="1">The sequence shown here is derived from an EMBL/GenBank/DDBJ whole genome shotgun (WGS) entry which is preliminary data.</text>
</comment>
<dbReference type="STRING" id="1873176.BFN67_13740"/>
<evidence type="ECO:0000313" key="1">
    <source>
        <dbReference type="EMBL" id="OQM76444.1"/>
    </source>
</evidence>
<dbReference type="OrthoDB" id="8456919at2"/>
<dbReference type="RefSeq" id="WP_080918710.1">
    <property type="nucleotide sequence ID" value="NZ_MDET01000007.1"/>
</dbReference>
<evidence type="ECO:0000313" key="2">
    <source>
        <dbReference type="Proteomes" id="UP000191905"/>
    </source>
</evidence>
<gene>
    <name evidence="1" type="ORF">BFN67_13740</name>
</gene>
<dbReference type="Proteomes" id="UP000191905">
    <property type="component" value="Unassembled WGS sequence"/>
</dbReference>
<sequence length="89" mass="10324">MSAAYTLDDLQIDVWDLHRLLITTYDIIHEMPYERDGKRDDELDRVASMLRVARDFSERISVATDTHYHSIRNRGSEAPTRMTGEGRNG</sequence>
<proteinExistence type="predicted"/>
<protein>
    <submittedName>
        <fullName evidence="1">Uncharacterized protein</fullName>
    </submittedName>
</protein>
<dbReference type="AlphaFoldDB" id="A0A1V8RTI9"/>
<reference evidence="1 2" key="1">
    <citation type="journal article" date="2016" name="Int. J. Syst. Evol. Microbiol.">
        <title>Pseudaminobacter manganicus sp. nov., isolated from sludge of a manganese mine.</title>
        <authorList>
            <person name="Li J."/>
            <person name="Huang J."/>
            <person name="Liao S."/>
            <person name="Wang G."/>
        </authorList>
    </citation>
    <scope>NUCLEOTIDE SEQUENCE [LARGE SCALE GENOMIC DNA]</scope>
    <source>
        <strain evidence="1 2">JH-7</strain>
    </source>
</reference>
<organism evidence="1 2">
    <name type="scientific">Manganibacter manganicus</name>
    <dbReference type="NCBI Taxonomy" id="1873176"/>
    <lineage>
        <taxon>Bacteria</taxon>
        <taxon>Pseudomonadati</taxon>
        <taxon>Pseudomonadota</taxon>
        <taxon>Alphaproteobacteria</taxon>
        <taxon>Hyphomicrobiales</taxon>
        <taxon>Phyllobacteriaceae</taxon>
        <taxon>Manganibacter</taxon>
    </lineage>
</organism>
<keyword evidence="2" id="KW-1185">Reference proteome</keyword>
<dbReference type="EMBL" id="MDET01000007">
    <property type="protein sequence ID" value="OQM76444.1"/>
    <property type="molecule type" value="Genomic_DNA"/>
</dbReference>
<name>A0A1V8RTI9_9HYPH</name>